<accession>A0ABS6XFA0</accession>
<proteinExistence type="predicted"/>
<dbReference type="PANTHER" id="PTHR45947">
    <property type="entry name" value="SULFOQUINOVOSYL TRANSFERASE SQD2"/>
    <property type="match status" value="1"/>
</dbReference>
<dbReference type="CDD" id="cd03801">
    <property type="entry name" value="GT4_PimA-like"/>
    <property type="match status" value="1"/>
</dbReference>
<protein>
    <submittedName>
        <fullName evidence="2">Glycosyltransferase family 4 protein</fullName>
    </submittedName>
</protein>
<evidence type="ECO:0000259" key="1">
    <source>
        <dbReference type="Pfam" id="PF00534"/>
    </source>
</evidence>
<organism evidence="2 3">
    <name type="scientific">Pontibacter populi</name>
    <dbReference type="NCBI Taxonomy" id="890055"/>
    <lineage>
        <taxon>Bacteria</taxon>
        <taxon>Pseudomonadati</taxon>
        <taxon>Bacteroidota</taxon>
        <taxon>Cytophagia</taxon>
        <taxon>Cytophagales</taxon>
        <taxon>Hymenobacteraceae</taxon>
        <taxon>Pontibacter</taxon>
    </lineage>
</organism>
<dbReference type="InterPro" id="IPR050194">
    <property type="entry name" value="Glycosyltransferase_grp1"/>
</dbReference>
<dbReference type="Pfam" id="PF00534">
    <property type="entry name" value="Glycos_transf_1"/>
    <property type="match status" value="1"/>
</dbReference>
<sequence length="383" mass="43155">MNKLAILSSHPIQYNAPLFKLLAQDGRFKVKVYYTLGKESSGFTDPGFKKTIKWDIPLLDGYEYTFIKNTSPNPSTSLFKGIINPTLVQEIESFGATHILVYGWSFDSHLKVLRHFRNKAKILFRGDSTLLDEKLGLKTVLRRILLLWVYKHINAALYVGTNNKKYFLKHGVPENKLIYAPHAIDNDRFSSLEHEHKASELKQSLGIEPEKNVFLFTGKLEWKKNPKLLINAFNSIKSPSSILLVIGDGALEIELKQLADSCQNIKFLPFQNQSIMPVIYRLGDVLILPSVTETWGLSMNEAMACGLAVIASNKVGGATDLIEIGKNGYLFESENVVQLADILRTIANKPKQEIKEMGNYSAVKIKSWSYQHTSDAISNYINS</sequence>
<dbReference type="Gene3D" id="3.40.50.2000">
    <property type="entry name" value="Glycogen Phosphorylase B"/>
    <property type="match status" value="2"/>
</dbReference>
<keyword evidence="3" id="KW-1185">Reference proteome</keyword>
<name>A0ABS6XFA0_9BACT</name>
<evidence type="ECO:0000313" key="2">
    <source>
        <dbReference type="EMBL" id="MBW3366657.1"/>
    </source>
</evidence>
<dbReference type="EMBL" id="JAHWXQ010000005">
    <property type="protein sequence ID" value="MBW3366657.1"/>
    <property type="molecule type" value="Genomic_DNA"/>
</dbReference>
<dbReference type="PANTHER" id="PTHR45947:SF3">
    <property type="entry name" value="SULFOQUINOVOSYL TRANSFERASE SQD2"/>
    <property type="match status" value="1"/>
</dbReference>
<reference evidence="2 3" key="1">
    <citation type="submission" date="2021-07" db="EMBL/GenBank/DDBJ databases">
        <authorList>
            <person name="Kim M.K."/>
        </authorList>
    </citation>
    <scope>NUCLEOTIDE SEQUENCE [LARGE SCALE GENOMIC DNA]</scope>
    <source>
        <strain evidence="2 3">HLY7-15</strain>
    </source>
</reference>
<dbReference type="SUPFAM" id="SSF53756">
    <property type="entry name" value="UDP-Glycosyltransferase/glycogen phosphorylase"/>
    <property type="match status" value="1"/>
</dbReference>
<dbReference type="Proteomes" id="UP000774935">
    <property type="component" value="Unassembled WGS sequence"/>
</dbReference>
<dbReference type="InterPro" id="IPR001296">
    <property type="entry name" value="Glyco_trans_1"/>
</dbReference>
<evidence type="ECO:0000313" key="3">
    <source>
        <dbReference type="Proteomes" id="UP000774935"/>
    </source>
</evidence>
<feature type="domain" description="Glycosyl transferase family 1" evidence="1">
    <location>
        <begin position="200"/>
        <end position="358"/>
    </location>
</feature>
<comment type="caution">
    <text evidence="2">The sequence shown here is derived from an EMBL/GenBank/DDBJ whole genome shotgun (WGS) entry which is preliminary data.</text>
</comment>
<gene>
    <name evidence="2" type="ORF">KYK27_16470</name>
</gene>
<dbReference type="RefSeq" id="WP_199111400.1">
    <property type="nucleotide sequence ID" value="NZ_JAHWXQ010000005.1"/>
</dbReference>